<feature type="binding site" evidence="8">
    <location>
        <begin position="189"/>
        <end position="191"/>
    </location>
    <ligand>
        <name>ATP</name>
        <dbReference type="ChEBI" id="CHEBI:30616"/>
    </ligand>
</feature>
<keyword evidence="7 8" id="KW-0030">Aminoacyl-tRNA synthetase</keyword>
<protein>
    <recommendedName>
        <fullName evidence="8">Glycine--tRNA ligase</fullName>
        <ecNumber evidence="8">6.1.1.14</ecNumber>
    </recommendedName>
    <alternativeName>
        <fullName evidence="8">Glycyl-tRNA synthetase</fullName>
        <shortName evidence="8">GlyRS</shortName>
    </alternativeName>
</protein>
<dbReference type="CDD" id="cd00858">
    <property type="entry name" value="GlyRS_anticodon"/>
    <property type="match status" value="1"/>
</dbReference>
<reference evidence="10 11" key="1">
    <citation type="journal article" date="2023" name="ISME J.">
        <title>Thermophilic Dehalococcoidia with unusual traits shed light on an unexpected past.</title>
        <authorList>
            <person name="Palmer M."/>
            <person name="Covington J.K."/>
            <person name="Zhou E.M."/>
            <person name="Thomas S.C."/>
            <person name="Habib N."/>
            <person name="Seymour C.O."/>
            <person name="Lai D."/>
            <person name="Johnston J."/>
            <person name="Hashimi A."/>
            <person name="Jiao J.Y."/>
            <person name="Muok A.R."/>
            <person name="Liu L."/>
            <person name="Xian W.D."/>
            <person name="Zhi X.Y."/>
            <person name="Li M.M."/>
            <person name="Silva L.P."/>
            <person name="Bowen B.P."/>
            <person name="Louie K."/>
            <person name="Briegel A."/>
            <person name="Pett-Ridge J."/>
            <person name="Weber P.K."/>
            <person name="Tocheva E.I."/>
            <person name="Woyke T."/>
            <person name="Northen T.R."/>
            <person name="Mayali X."/>
            <person name="Li W.J."/>
            <person name="Hedlund B.P."/>
        </authorList>
    </citation>
    <scope>NUCLEOTIDE SEQUENCE [LARGE SCALE GENOMIC DNA]</scope>
    <source>
        <strain evidence="10 11">YIM 72310</strain>
    </source>
</reference>
<evidence type="ECO:0000256" key="6">
    <source>
        <dbReference type="ARBA" id="ARBA00022917"/>
    </source>
</evidence>
<dbReference type="InterPro" id="IPR002314">
    <property type="entry name" value="aa-tRNA-synt_IIb"/>
</dbReference>
<dbReference type="Gene3D" id="3.30.930.10">
    <property type="entry name" value="Bira Bifunctional Protein, Domain 2"/>
    <property type="match status" value="1"/>
</dbReference>
<dbReference type="Pfam" id="PF03129">
    <property type="entry name" value="HGTP_anticodon"/>
    <property type="match status" value="1"/>
</dbReference>
<evidence type="ECO:0000313" key="10">
    <source>
        <dbReference type="EMBL" id="WBL36108.1"/>
    </source>
</evidence>
<dbReference type="InterPro" id="IPR027031">
    <property type="entry name" value="Gly-tRNA_synthase/POLG2"/>
</dbReference>
<feature type="binding site" evidence="8">
    <location>
        <begin position="199"/>
        <end position="204"/>
    </location>
    <ligand>
        <name>ATP</name>
        <dbReference type="ChEBI" id="CHEBI:30616"/>
    </ligand>
</feature>
<comment type="function">
    <text evidence="8">Catalyzes the attachment of glycine to tRNA(Gly).</text>
</comment>
<evidence type="ECO:0000313" key="11">
    <source>
        <dbReference type="Proteomes" id="UP001212803"/>
    </source>
</evidence>
<sequence length="530" mass="60296">MPAPDLETIVSLAKRRGFVFPSAEIYGGFANAYDYGPLGVELKRNIREAWWRSMVMERDDVVGLDAALITNPQVWVGSGHVANFTDPLVDCKRCQRRFRADHLEEGMYGEVPRDAQGRPLCPFDGGELTEPRQFNMMFRTQVGPVADEANMAYLPPETAQGIFVNFVNVQQTMRRKLPFGIAQTRVSFRNEITPGRFIFRTLEFEQMEMEYFCMPPKDREKPAEYLALHRQWVEERLRWYIDVIGIAPERLRLRDHEKEELSHYSAGTTDIEYLFPWGWGELEGIAARTDFDLRSHAELSGQPLTYFDEESGEHVIPWVIEPAAGLTRTLAVVLLDAYTEEPDEKGEKRIVLKFRPRIAPVKVAVLPLSKNDALRPTARRVYDLLRPLWMTQYDETQSIGRRYRRQDEIGTPCCVTIDFQTVGENGQPGDDCVTIRDRDTQEQVRVPISGLVAALEERIPAARRAGGSACAREIRKRPAVVAGRFACPNGRGQLLRTPARRQASPYSARARTTGSFAARSRGPKCWVRAS</sequence>
<keyword evidence="11" id="KW-1185">Reference proteome</keyword>
<feature type="binding site" evidence="8">
    <location>
        <begin position="325"/>
        <end position="328"/>
    </location>
    <ligand>
        <name>ATP</name>
        <dbReference type="ChEBI" id="CHEBI:30616"/>
    </ligand>
</feature>
<dbReference type="PANTHER" id="PTHR10745">
    <property type="entry name" value="GLYCYL-TRNA SYNTHETASE/DNA POLYMERASE SUBUNIT GAMMA-2"/>
    <property type="match status" value="1"/>
</dbReference>
<dbReference type="PANTHER" id="PTHR10745:SF8">
    <property type="entry name" value="DNA POLYMERASE SUBUNIT GAMMA-2, MITOCHONDRIAL"/>
    <property type="match status" value="1"/>
</dbReference>
<feature type="binding site" evidence="8">
    <location>
        <begin position="281"/>
        <end position="282"/>
    </location>
    <ligand>
        <name>ATP</name>
        <dbReference type="ChEBI" id="CHEBI:30616"/>
    </ligand>
</feature>
<dbReference type="InterPro" id="IPR004154">
    <property type="entry name" value="Anticodon-bd"/>
</dbReference>
<evidence type="ECO:0000259" key="9">
    <source>
        <dbReference type="PROSITE" id="PS50862"/>
    </source>
</evidence>
<dbReference type="CDD" id="cd00774">
    <property type="entry name" value="GlyRS-like_core"/>
    <property type="match status" value="1"/>
</dbReference>
<dbReference type="InterPro" id="IPR002315">
    <property type="entry name" value="tRNA-synt_gly"/>
</dbReference>
<keyword evidence="6 8" id="KW-0648">Protein biosynthesis</keyword>
<dbReference type="Gene3D" id="3.40.50.800">
    <property type="entry name" value="Anticodon-binding domain"/>
    <property type="match status" value="1"/>
</dbReference>
<dbReference type="PROSITE" id="PS50862">
    <property type="entry name" value="AA_TRNA_LIGASE_II"/>
    <property type="match status" value="1"/>
</dbReference>
<accession>A0ABY7M8Y6</accession>
<feature type="binding site" evidence="8">
    <location>
        <begin position="204"/>
        <end position="208"/>
    </location>
    <ligand>
        <name>substrate</name>
    </ligand>
</feature>
<comment type="similarity">
    <text evidence="1 8">Belongs to the class-II aminoacyl-tRNA synthetase family.</text>
</comment>
<feature type="domain" description="Aminoacyl-transfer RNA synthetases class-II family profile" evidence="9">
    <location>
        <begin position="5"/>
        <end position="356"/>
    </location>
</feature>
<keyword evidence="5 8" id="KW-0067">ATP-binding</keyword>
<comment type="subunit">
    <text evidence="8">Homodimer.</text>
</comment>
<dbReference type="InterPro" id="IPR045864">
    <property type="entry name" value="aa-tRNA-synth_II/BPL/LPL"/>
</dbReference>
<dbReference type="InterPro" id="IPR022961">
    <property type="entry name" value="Gly_tRNA_ligase_bac"/>
</dbReference>
<dbReference type="GO" id="GO:0004820">
    <property type="term" value="F:glycine-tRNA ligase activity"/>
    <property type="evidence" value="ECO:0007669"/>
    <property type="project" value="UniProtKB-EC"/>
</dbReference>
<dbReference type="EMBL" id="CP115149">
    <property type="protein sequence ID" value="WBL36108.1"/>
    <property type="molecule type" value="Genomic_DNA"/>
</dbReference>
<evidence type="ECO:0000256" key="8">
    <source>
        <dbReference type="HAMAP-Rule" id="MF_00253"/>
    </source>
</evidence>
<dbReference type="EC" id="6.1.1.14" evidence="8"/>
<dbReference type="SUPFAM" id="SSF55681">
    <property type="entry name" value="Class II aaRS and biotin synthetases"/>
    <property type="match status" value="1"/>
</dbReference>
<dbReference type="SUPFAM" id="SSF52954">
    <property type="entry name" value="Class II aaRS ABD-related"/>
    <property type="match status" value="1"/>
</dbReference>
<evidence type="ECO:0000256" key="2">
    <source>
        <dbReference type="ARBA" id="ARBA00022490"/>
    </source>
</evidence>
<keyword evidence="3 8" id="KW-0436">Ligase</keyword>
<proteinExistence type="inferred from homology"/>
<dbReference type="InterPro" id="IPR033731">
    <property type="entry name" value="GlyRS-like_core"/>
</dbReference>
<dbReference type="NCBIfam" id="TIGR00389">
    <property type="entry name" value="glyS_dimeric"/>
    <property type="match status" value="1"/>
</dbReference>
<keyword evidence="4 8" id="KW-0547">Nucleotide-binding</keyword>
<comment type="subcellular location">
    <subcellularLocation>
        <location evidence="8">Cytoplasm</location>
    </subcellularLocation>
</comment>
<evidence type="ECO:0000256" key="3">
    <source>
        <dbReference type="ARBA" id="ARBA00022598"/>
    </source>
</evidence>
<feature type="binding site" evidence="8">
    <location>
        <begin position="321"/>
        <end position="325"/>
    </location>
    <ligand>
        <name>substrate</name>
    </ligand>
</feature>
<dbReference type="InterPro" id="IPR036621">
    <property type="entry name" value="Anticodon-bd_dom_sf"/>
</dbReference>
<name>A0ABY7M8Y6_9CHLR</name>
<evidence type="ECO:0000256" key="1">
    <source>
        <dbReference type="ARBA" id="ARBA00008226"/>
    </source>
</evidence>
<feature type="binding site" evidence="8">
    <location>
        <position position="157"/>
    </location>
    <ligand>
        <name>substrate</name>
    </ligand>
</feature>
<dbReference type="InterPro" id="IPR006195">
    <property type="entry name" value="aa-tRNA-synth_II"/>
</dbReference>
<dbReference type="NCBIfam" id="NF003211">
    <property type="entry name" value="PRK04173.1"/>
    <property type="match status" value="1"/>
</dbReference>
<evidence type="ECO:0000256" key="5">
    <source>
        <dbReference type="ARBA" id="ARBA00022840"/>
    </source>
</evidence>
<dbReference type="Pfam" id="PF00587">
    <property type="entry name" value="tRNA-synt_2b"/>
    <property type="match status" value="1"/>
</dbReference>
<dbReference type="RefSeq" id="WP_270056633.1">
    <property type="nucleotide sequence ID" value="NZ_CP115149.1"/>
</dbReference>
<gene>
    <name evidence="8" type="primary">glyQS</name>
    <name evidence="10" type="ORF">O0235_00330</name>
</gene>
<keyword evidence="2 8" id="KW-0963">Cytoplasm</keyword>
<dbReference type="PRINTS" id="PR01043">
    <property type="entry name" value="TRNASYNTHGLY"/>
</dbReference>
<dbReference type="Proteomes" id="UP001212803">
    <property type="component" value="Chromosome"/>
</dbReference>
<evidence type="ECO:0000256" key="7">
    <source>
        <dbReference type="ARBA" id="ARBA00023146"/>
    </source>
</evidence>
<organism evidence="10 11">
    <name type="scientific">Tepidiforma flava</name>
    <dbReference type="NCBI Taxonomy" id="3004094"/>
    <lineage>
        <taxon>Bacteria</taxon>
        <taxon>Bacillati</taxon>
        <taxon>Chloroflexota</taxon>
        <taxon>Tepidiformia</taxon>
        <taxon>Tepidiformales</taxon>
        <taxon>Tepidiformaceae</taxon>
        <taxon>Tepidiforma</taxon>
    </lineage>
</organism>
<dbReference type="HAMAP" id="MF_00253_B">
    <property type="entry name" value="Gly_tRNA_synth_B"/>
    <property type="match status" value="1"/>
</dbReference>
<comment type="catalytic activity">
    <reaction evidence="8">
        <text>tRNA(Gly) + glycine + ATP = glycyl-tRNA(Gly) + AMP + diphosphate</text>
        <dbReference type="Rhea" id="RHEA:16013"/>
        <dbReference type="Rhea" id="RHEA-COMP:9664"/>
        <dbReference type="Rhea" id="RHEA-COMP:9683"/>
        <dbReference type="ChEBI" id="CHEBI:30616"/>
        <dbReference type="ChEBI" id="CHEBI:33019"/>
        <dbReference type="ChEBI" id="CHEBI:57305"/>
        <dbReference type="ChEBI" id="CHEBI:78442"/>
        <dbReference type="ChEBI" id="CHEBI:78522"/>
        <dbReference type="ChEBI" id="CHEBI:456215"/>
        <dbReference type="EC" id="6.1.1.14"/>
    </reaction>
</comment>
<evidence type="ECO:0000256" key="4">
    <source>
        <dbReference type="ARBA" id="ARBA00022741"/>
    </source>
</evidence>
<feature type="binding site" evidence="8">
    <location>
        <position position="99"/>
    </location>
    <ligand>
        <name>substrate</name>
    </ligand>
</feature>